<dbReference type="FunFam" id="2.60.40.790:FF:000040">
    <property type="entry name" value="Calcyclin binding protein"/>
    <property type="match status" value="1"/>
</dbReference>
<dbReference type="RefSeq" id="XP_008817376.1">
    <property type="nucleotide sequence ID" value="XM_008819154.1"/>
</dbReference>
<accession>W6ZYZ5</accession>
<organism evidence="5 6">
    <name type="scientific">Plasmodium inui San Antonio 1</name>
    <dbReference type="NCBI Taxonomy" id="1237626"/>
    <lineage>
        <taxon>Eukaryota</taxon>
        <taxon>Sar</taxon>
        <taxon>Alveolata</taxon>
        <taxon>Apicomplexa</taxon>
        <taxon>Aconoidasida</taxon>
        <taxon>Haemosporida</taxon>
        <taxon>Plasmodiidae</taxon>
        <taxon>Plasmodium</taxon>
        <taxon>Plasmodium (Plasmodium)</taxon>
    </lineage>
</organism>
<dbReference type="Pfam" id="PF04969">
    <property type="entry name" value="CS"/>
    <property type="match status" value="1"/>
</dbReference>
<dbReference type="Proteomes" id="UP000030640">
    <property type="component" value="Unassembled WGS sequence"/>
</dbReference>
<keyword evidence="1" id="KW-0175">Coiled coil</keyword>
<dbReference type="OrthoDB" id="164025at2759"/>
<dbReference type="Gene3D" id="2.60.40.790">
    <property type="match status" value="1"/>
</dbReference>
<dbReference type="GO" id="GO:0044548">
    <property type="term" value="F:S100 protein binding"/>
    <property type="evidence" value="ECO:0007669"/>
    <property type="project" value="InterPro"/>
</dbReference>
<dbReference type="PANTHER" id="PTHR13164">
    <property type="entry name" value="CALICYLIN BINDING PROTEIN"/>
    <property type="match status" value="1"/>
</dbReference>
<sequence length="253" mass="29047">MTASSSGSTTTPSRSSSLTNECRRAPMESPQVAELNEDIAELNQLLTQAVRENVKEKIKRCIENTTVEIAKLKLEESQTPNKITDKSTPLSDSNISYSSVQSFAWNQEGNKVTVFLTVKDVHNIDKDKICAEFNERSFEIKMHEVNKKNYRFCVKKLHEKIVAGKCCFKVKKDAVHVYLIKQDQKYWDNLHFKESPMSKIRAPKMDEQAEPSTMLMNMMKQLYQEGDSDMKRTIAKAWCEANEKKSDFSVPNF</sequence>
<dbReference type="VEuPathDB" id="PlasmoDB:C922_03562"/>
<feature type="coiled-coil region" evidence="1">
    <location>
        <begin position="32"/>
        <end position="75"/>
    </location>
</feature>
<reference evidence="5 6" key="1">
    <citation type="submission" date="2013-02" db="EMBL/GenBank/DDBJ databases">
        <title>The Genome Sequence of Plasmodium inui San Antonio 1.</title>
        <authorList>
            <consortium name="The Broad Institute Genome Sequencing Platform"/>
            <consortium name="The Broad Institute Genome Sequencing Center for Infectious Disease"/>
            <person name="Neafsey D."/>
            <person name="Cheeseman I."/>
            <person name="Volkman S."/>
            <person name="Adams J."/>
            <person name="Walker B."/>
            <person name="Young S.K."/>
            <person name="Zeng Q."/>
            <person name="Gargeya S."/>
            <person name="Fitzgerald M."/>
            <person name="Haas B."/>
            <person name="Abouelleil A."/>
            <person name="Alvarado L."/>
            <person name="Arachchi H.M."/>
            <person name="Berlin A.M."/>
            <person name="Chapman S.B."/>
            <person name="Dewar J."/>
            <person name="Goldberg J."/>
            <person name="Griggs A."/>
            <person name="Gujja S."/>
            <person name="Hansen M."/>
            <person name="Howarth C."/>
            <person name="Imamovic A."/>
            <person name="Larimer J."/>
            <person name="McCowan C."/>
            <person name="Murphy C."/>
            <person name="Neiman D."/>
            <person name="Pearson M."/>
            <person name="Priest M."/>
            <person name="Roberts A."/>
            <person name="Saif S."/>
            <person name="Shea T."/>
            <person name="Sisk P."/>
            <person name="Sykes S."/>
            <person name="Wortman J."/>
            <person name="Nusbaum C."/>
            <person name="Birren B."/>
        </authorList>
    </citation>
    <scope>NUCLEOTIDE SEQUENCE [LARGE SCALE GENOMIC DNA]</scope>
    <source>
        <strain evidence="5 6">San Antonio 1</strain>
    </source>
</reference>
<protein>
    <submittedName>
        <fullName evidence="5">Calcyclin binding protein</fullName>
    </submittedName>
</protein>
<dbReference type="AlphaFoldDB" id="W6ZYZ5"/>
<feature type="domain" description="CS" evidence="4">
    <location>
        <begin position="98"/>
        <end position="191"/>
    </location>
</feature>
<feature type="compositionally biased region" description="Low complexity" evidence="2">
    <location>
        <begin position="1"/>
        <end position="19"/>
    </location>
</feature>
<evidence type="ECO:0000256" key="1">
    <source>
        <dbReference type="SAM" id="Coils"/>
    </source>
</evidence>
<dbReference type="CDD" id="cd06468">
    <property type="entry name" value="p23_CacyBP"/>
    <property type="match status" value="1"/>
</dbReference>
<dbReference type="SUPFAM" id="SSF49764">
    <property type="entry name" value="HSP20-like chaperones"/>
    <property type="match status" value="1"/>
</dbReference>
<gene>
    <name evidence="5" type="ORF">C922_03562</name>
</gene>
<dbReference type="GeneID" id="20038836"/>
<keyword evidence="6" id="KW-1185">Reference proteome</keyword>
<dbReference type="GO" id="GO:0005634">
    <property type="term" value="C:nucleus"/>
    <property type="evidence" value="ECO:0007669"/>
    <property type="project" value="TreeGrafter"/>
</dbReference>
<dbReference type="InterPro" id="IPR007699">
    <property type="entry name" value="SGS_dom"/>
</dbReference>
<dbReference type="InterPro" id="IPR037893">
    <property type="entry name" value="CS_CacyBP"/>
</dbReference>
<dbReference type="GO" id="GO:0015631">
    <property type="term" value="F:tubulin binding"/>
    <property type="evidence" value="ECO:0007669"/>
    <property type="project" value="InterPro"/>
</dbReference>
<evidence type="ECO:0000256" key="2">
    <source>
        <dbReference type="SAM" id="MobiDB-lite"/>
    </source>
</evidence>
<evidence type="ECO:0000259" key="4">
    <source>
        <dbReference type="PROSITE" id="PS51203"/>
    </source>
</evidence>
<dbReference type="GO" id="GO:0031625">
    <property type="term" value="F:ubiquitin protein ligase binding"/>
    <property type="evidence" value="ECO:0007669"/>
    <property type="project" value="InterPro"/>
</dbReference>
<feature type="region of interest" description="Disordered" evidence="2">
    <location>
        <begin position="1"/>
        <end position="30"/>
    </location>
</feature>
<evidence type="ECO:0000313" key="6">
    <source>
        <dbReference type="Proteomes" id="UP000030640"/>
    </source>
</evidence>
<dbReference type="InterPro" id="IPR052289">
    <property type="entry name" value="Calcyclin-binding_UBL-bridge"/>
</dbReference>
<dbReference type="PANTHER" id="PTHR13164:SF3">
    <property type="entry name" value="CALCYCLIN-BINDING PROTEIN"/>
    <property type="match status" value="1"/>
</dbReference>
<evidence type="ECO:0000259" key="3">
    <source>
        <dbReference type="PROSITE" id="PS51048"/>
    </source>
</evidence>
<dbReference type="PROSITE" id="PS51203">
    <property type="entry name" value="CS"/>
    <property type="match status" value="1"/>
</dbReference>
<dbReference type="PROSITE" id="PS51048">
    <property type="entry name" value="SGS"/>
    <property type="match status" value="1"/>
</dbReference>
<dbReference type="InterPro" id="IPR008978">
    <property type="entry name" value="HSP20-like_chaperone"/>
</dbReference>
<evidence type="ECO:0000313" key="5">
    <source>
        <dbReference type="EMBL" id="EUD66092.1"/>
    </source>
</evidence>
<dbReference type="EMBL" id="KI965474">
    <property type="protein sequence ID" value="EUD66092.1"/>
    <property type="molecule type" value="Genomic_DNA"/>
</dbReference>
<name>W6ZYZ5_9APIC</name>
<proteinExistence type="predicted"/>
<dbReference type="InterPro" id="IPR007052">
    <property type="entry name" value="CS_dom"/>
</dbReference>
<feature type="domain" description="SGS" evidence="3">
    <location>
        <begin position="176"/>
        <end position="253"/>
    </location>
</feature>